<protein>
    <submittedName>
        <fullName evidence="6">Phage/plasmid primase, P4 family</fullName>
    </submittedName>
</protein>
<dbReference type="Gene3D" id="3.30.70.1790">
    <property type="entry name" value="RepB DNA-primase, N-terminal domain"/>
    <property type="match status" value="1"/>
</dbReference>
<dbReference type="Pfam" id="PF22763">
    <property type="entry name" value="NrS1-1_pol-like_HBD"/>
    <property type="match status" value="1"/>
</dbReference>
<dbReference type="NCBIfam" id="TIGR01613">
    <property type="entry name" value="primase_Cterm"/>
    <property type="match status" value="1"/>
</dbReference>
<evidence type="ECO:0000313" key="7">
    <source>
        <dbReference type="Proteomes" id="UP001187203"/>
    </source>
</evidence>
<evidence type="ECO:0000256" key="3">
    <source>
        <dbReference type="ARBA" id="ARBA00022840"/>
    </source>
</evidence>
<evidence type="ECO:0000256" key="4">
    <source>
        <dbReference type="SAM" id="MobiDB-lite"/>
    </source>
</evidence>
<keyword evidence="3" id="KW-0067">ATP-binding</keyword>
<keyword evidence="7" id="KW-1185">Reference proteome</keyword>
<dbReference type="InterPro" id="IPR045455">
    <property type="entry name" value="NrS-1_pol-like_helicase"/>
</dbReference>
<evidence type="ECO:0000256" key="2">
    <source>
        <dbReference type="ARBA" id="ARBA00022801"/>
    </source>
</evidence>
<dbReference type="InterPro" id="IPR054468">
    <property type="entry name" value="NrSPol-like_HBD"/>
</dbReference>
<name>A0ABU3YEP4_9HYPH</name>
<evidence type="ECO:0000256" key="1">
    <source>
        <dbReference type="ARBA" id="ARBA00022741"/>
    </source>
</evidence>
<dbReference type="PANTHER" id="PTHR35372">
    <property type="entry name" value="ATP BINDING PROTEIN-RELATED"/>
    <property type="match status" value="1"/>
</dbReference>
<proteinExistence type="predicted"/>
<keyword evidence="2" id="KW-0378">Hydrolase</keyword>
<dbReference type="InterPro" id="IPR051620">
    <property type="entry name" value="ORF904-like_C"/>
</dbReference>
<keyword evidence="1" id="KW-0547">Nucleotide-binding</keyword>
<dbReference type="InterPro" id="IPR006500">
    <property type="entry name" value="Helicase_put_C_phage/plasmid"/>
</dbReference>
<dbReference type="InterPro" id="IPR014015">
    <property type="entry name" value="Helicase_SF3_DNA-vir"/>
</dbReference>
<sequence length="813" mass="89455">MSDLLSFFRDYLAPSQIHLVAIVPDSADSSGVSGAFFGTDWQSATEWASKQSANRRNIYYSAPIVTPGLGKKAKKTDIVGVRFAHVDIDPPKDNPAWDKQAALADLIARGAPSVIISTGGGYQALWWLTETTDIPTIEQINRGIADRFSADRCWSSDHLLRVPGLMNYPDKRKQALGRVSVMASLAQPFNGAAYTPAALLVAFPAAPDIVGNAEELPDGPCEGWTGPVDDAELIRLMLSSRGSNDVMFGNKASFRDLWTGDVEALKKFYPSDSDEYGRSDADLALMAHICFFSGRDAKRMERLFGMSALGKREKWTKRPDYRSMTVGRALKGSGSFYNVVRETRTAAPATLPGLPGLPGMTSVSLQADEVGASEDQISQFFVRTHSDTIRYCPQTGEWLRFDGAVWRRDHTVRDDIRKTCADLVERLPEISVAQRNKIRSLPTIRNTQALAEANPQMHVQLTEFDRDPWSLNTPSGVIDLRTGIVRKATPEDRFTQMTAVAPSAEEDCPTWLRFLHTTTGGDSAMISYLKRVVGYSLTGISAEHAVFVLHGHGGNGKGVFMSTIGSLLASYATTAATETFVNTRNSQHLTFIASLKGKRLVSVPEMPDQVTWNLGRIKQISAGDPIQVNSMRADPFEFTPACKLLFACNEPPSLTSAGNDVRRRFNFLPFTTTVTPEQRDKHLVEKLRAEWPGILRWALNGCVEWQSVGLQAPDAVLRATAEYIDSEDVVGQWLEDVSTLDSMAVASNSEIFGSWTFWASSNGHEVGNMRRLGKQLRKRGLMESRSGATRGWKGRSFRPLPPPGDTSRSFAAA</sequence>
<dbReference type="Gene3D" id="3.40.50.300">
    <property type="entry name" value="P-loop containing nucleotide triphosphate hydrolases"/>
    <property type="match status" value="1"/>
</dbReference>
<dbReference type="SUPFAM" id="SSF52540">
    <property type="entry name" value="P-loop containing nucleoside triphosphate hydrolases"/>
    <property type="match status" value="1"/>
</dbReference>
<dbReference type="RefSeq" id="WP_317275600.1">
    <property type="nucleotide sequence ID" value="NZ_JAWJWH010000001.1"/>
</dbReference>
<dbReference type="InterPro" id="IPR014818">
    <property type="entry name" value="Phage/plasmid_primase_P4_C"/>
</dbReference>
<dbReference type="PROSITE" id="PS51206">
    <property type="entry name" value="SF3_HELICASE_1"/>
    <property type="match status" value="1"/>
</dbReference>
<reference evidence="7" key="1">
    <citation type="journal article" date="2023" name="Int. J. Mol. Sci.">
        <title>Genomic and Metabolic Characterization of Plant Growth-Promoting Rhizobacteria Isolated from Nodules of Clovers Grown in Non-Farmed Soil.</title>
        <authorList>
            <person name="Wojcik M."/>
            <person name="Koper P."/>
            <person name="Zebracki K."/>
            <person name="Marczak M."/>
            <person name="Mazur A."/>
        </authorList>
    </citation>
    <scope>NUCLEOTIDE SEQUENCE [LARGE SCALE GENOMIC DNA]</scope>
    <source>
        <strain evidence="7">KB12</strain>
    </source>
</reference>
<dbReference type="Proteomes" id="UP001187203">
    <property type="component" value="Unassembled WGS sequence"/>
</dbReference>
<accession>A0ABU3YEP4</accession>
<dbReference type="Pfam" id="PF19263">
    <property type="entry name" value="DUF5906"/>
    <property type="match status" value="1"/>
</dbReference>
<dbReference type="PANTHER" id="PTHR35372:SF2">
    <property type="entry name" value="SF3 HELICASE DOMAIN-CONTAINING PROTEIN"/>
    <property type="match status" value="1"/>
</dbReference>
<evidence type="ECO:0000313" key="6">
    <source>
        <dbReference type="EMBL" id="MDV4184306.1"/>
    </source>
</evidence>
<evidence type="ECO:0000259" key="5">
    <source>
        <dbReference type="PROSITE" id="PS51206"/>
    </source>
</evidence>
<organism evidence="6 7">
    <name type="scientific">Rhizobium brockwellii</name>
    <dbReference type="NCBI Taxonomy" id="3019932"/>
    <lineage>
        <taxon>Bacteria</taxon>
        <taxon>Pseudomonadati</taxon>
        <taxon>Pseudomonadota</taxon>
        <taxon>Alphaproteobacteria</taxon>
        <taxon>Hyphomicrobiales</taxon>
        <taxon>Rhizobiaceae</taxon>
        <taxon>Rhizobium/Agrobacterium group</taxon>
        <taxon>Rhizobium</taxon>
    </lineage>
</organism>
<dbReference type="Pfam" id="PF08706">
    <property type="entry name" value="D5_N"/>
    <property type="match status" value="1"/>
</dbReference>
<gene>
    <name evidence="6" type="ORF">R1523_02165</name>
</gene>
<feature type="region of interest" description="Disordered" evidence="4">
    <location>
        <begin position="779"/>
        <end position="813"/>
    </location>
</feature>
<dbReference type="SMART" id="SM00885">
    <property type="entry name" value="D5_N"/>
    <property type="match status" value="1"/>
</dbReference>
<dbReference type="EMBL" id="JAWJWI010000001">
    <property type="protein sequence ID" value="MDV4184306.1"/>
    <property type="molecule type" value="Genomic_DNA"/>
</dbReference>
<feature type="domain" description="SF3 helicase" evidence="5">
    <location>
        <begin position="524"/>
        <end position="683"/>
    </location>
</feature>
<comment type="caution">
    <text evidence="6">The sequence shown here is derived from an EMBL/GenBank/DDBJ whole genome shotgun (WGS) entry which is preliminary data.</text>
</comment>
<dbReference type="InterPro" id="IPR027417">
    <property type="entry name" value="P-loop_NTPase"/>
</dbReference>